<sequence>MKTIGERTTMKRTVRTFALAGMLMLMPVIAGHAEPGGNPGYHGPKSEGRATGHAESRKLFDDLELSAQQVERLKKDKMERRKTMIRLRSELDLLHAEMAQSAFSEKPDMKNLEDLSVRIGDVHARMTMQRIRSLVFLRSLLTDEQKKLMDSRHLMMTTIPRR</sequence>
<keyword evidence="3" id="KW-1185">Reference proteome</keyword>
<dbReference type="EMBL" id="JADGII010000002">
    <property type="protein sequence ID" value="MBF0635960.1"/>
    <property type="molecule type" value="Genomic_DNA"/>
</dbReference>
<gene>
    <name evidence="2" type="ORF">INT08_02010</name>
</gene>
<comment type="caution">
    <text evidence="2">The sequence shown here is derived from an EMBL/GenBank/DDBJ whole genome shotgun (WGS) entry which is preliminary data.</text>
</comment>
<evidence type="ECO:0000256" key="1">
    <source>
        <dbReference type="SAM" id="SignalP"/>
    </source>
</evidence>
<dbReference type="InterPro" id="IPR025961">
    <property type="entry name" value="Metal_resist"/>
</dbReference>
<dbReference type="Pfam" id="PF13801">
    <property type="entry name" value="Metal_resist"/>
    <property type="match status" value="1"/>
</dbReference>
<reference evidence="2 3" key="1">
    <citation type="journal article" date="2020" name="Microorganisms">
        <title>Simultaneous Genome Sequencing of Prosthecochloris ethylica and Desulfuromonas acetoxidans within a Syntrophic Mixture Reveals Unique Pili and Protein Interactions.</title>
        <authorList>
            <person name="Kyndt J.A."/>
            <person name="Van Beeumen J.J."/>
            <person name="Meyer T.E."/>
        </authorList>
    </citation>
    <scope>NUCLEOTIDE SEQUENCE [LARGE SCALE GENOMIC DNA]</scope>
    <source>
        <strain evidence="2 3">N3</strain>
    </source>
</reference>
<evidence type="ECO:0000313" key="3">
    <source>
        <dbReference type="Proteomes" id="UP000619838"/>
    </source>
</evidence>
<proteinExistence type="predicted"/>
<name>A0ABR9XPP7_9CHLB</name>
<protein>
    <submittedName>
        <fullName evidence="2">Periplasmic heavy metal sensor</fullName>
    </submittedName>
</protein>
<dbReference type="Proteomes" id="UP000619838">
    <property type="component" value="Unassembled WGS sequence"/>
</dbReference>
<dbReference type="RefSeq" id="WP_194185802.1">
    <property type="nucleotide sequence ID" value="NZ_JADGIH010000004.1"/>
</dbReference>
<organism evidence="2 3">
    <name type="scientific">Prosthecochloris ethylica</name>
    <dbReference type="NCBI Taxonomy" id="2743976"/>
    <lineage>
        <taxon>Bacteria</taxon>
        <taxon>Pseudomonadati</taxon>
        <taxon>Chlorobiota</taxon>
        <taxon>Chlorobiia</taxon>
        <taxon>Chlorobiales</taxon>
        <taxon>Chlorobiaceae</taxon>
        <taxon>Prosthecochloris</taxon>
    </lineage>
</organism>
<feature type="chain" id="PRO_5047131314" evidence="1">
    <location>
        <begin position="34"/>
        <end position="162"/>
    </location>
</feature>
<keyword evidence="1" id="KW-0732">Signal</keyword>
<dbReference type="Gene3D" id="1.20.120.1490">
    <property type="match status" value="1"/>
</dbReference>
<feature type="signal peptide" evidence="1">
    <location>
        <begin position="1"/>
        <end position="33"/>
    </location>
</feature>
<accession>A0ABR9XPP7</accession>
<evidence type="ECO:0000313" key="2">
    <source>
        <dbReference type="EMBL" id="MBF0635960.1"/>
    </source>
</evidence>